<protein>
    <submittedName>
        <fullName evidence="2">Uncharacterized protein</fullName>
    </submittedName>
</protein>
<accession>A0A1Z5RCP3</accession>
<feature type="transmembrane region" description="Helical" evidence="1">
    <location>
        <begin position="26"/>
        <end position="47"/>
    </location>
</feature>
<keyword evidence="3" id="KW-1185">Reference proteome</keyword>
<organism evidence="2 3">
    <name type="scientific">Sorghum bicolor</name>
    <name type="common">Sorghum</name>
    <name type="synonym">Sorghum vulgare</name>
    <dbReference type="NCBI Taxonomy" id="4558"/>
    <lineage>
        <taxon>Eukaryota</taxon>
        <taxon>Viridiplantae</taxon>
        <taxon>Streptophyta</taxon>
        <taxon>Embryophyta</taxon>
        <taxon>Tracheophyta</taxon>
        <taxon>Spermatophyta</taxon>
        <taxon>Magnoliopsida</taxon>
        <taxon>Liliopsida</taxon>
        <taxon>Poales</taxon>
        <taxon>Poaceae</taxon>
        <taxon>PACMAD clade</taxon>
        <taxon>Panicoideae</taxon>
        <taxon>Andropogonodae</taxon>
        <taxon>Andropogoneae</taxon>
        <taxon>Sorghinae</taxon>
        <taxon>Sorghum</taxon>
    </lineage>
</organism>
<dbReference type="EMBL" id="CM000765">
    <property type="protein sequence ID" value="OQU81215.1"/>
    <property type="molecule type" value="Genomic_DNA"/>
</dbReference>
<evidence type="ECO:0000313" key="2">
    <source>
        <dbReference type="EMBL" id="OQU81215.1"/>
    </source>
</evidence>
<gene>
    <name evidence="2" type="ORF">SORBI_3006G028550</name>
</gene>
<dbReference type="InParanoid" id="A0A1Z5RCP3"/>
<dbReference type="Proteomes" id="UP000000768">
    <property type="component" value="Chromosome 6"/>
</dbReference>
<evidence type="ECO:0000313" key="3">
    <source>
        <dbReference type="Proteomes" id="UP000000768"/>
    </source>
</evidence>
<name>A0A1Z5RCP3_SORBI</name>
<dbReference type="AlphaFoldDB" id="A0A1Z5RCP3"/>
<reference evidence="2 3" key="1">
    <citation type="journal article" date="2009" name="Nature">
        <title>The Sorghum bicolor genome and the diversification of grasses.</title>
        <authorList>
            <person name="Paterson A.H."/>
            <person name="Bowers J.E."/>
            <person name="Bruggmann R."/>
            <person name="Dubchak I."/>
            <person name="Grimwood J."/>
            <person name="Gundlach H."/>
            <person name="Haberer G."/>
            <person name="Hellsten U."/>
            <person name="Mitros T."/>
            <person name="Poliakov A."/>
            <person name="Schmutz J."/>
            <person name="Spannagl M."/>
            <person name="Tang H."/>
            <person name="Wang X."/>
            <person name="Wicker T."/>
            <person name="Bharti A.K."/>
            <person name="Chapman J."/>
            <person name="Feltus F.A."/>
            <person name="Gowik U."/>
            <person name="Grigoriev I.V."/>
            <person name="Lyons E."/>
            <person name="Maher C.A."/>
            <person name="Martis M."/>
            <person name="Narechania A."/>
            <person name="Otillar R.P."/>
            <person name="Penning B.W."/>
            <person name="Salamov A.A."/>
            <person name="Wang Y."/>
            <person name="Zhang L."/>
            <person name="Carpita N.C."/>
            <person name="Freeling M."/>
            <person name="Gingle A.R."/>
            <person name="Hash C.T."/>
            <person name="Keller B."/>
            <person name="Klein P."/>
            <person name="Kresovich S."/>
            <person name="McCann M.C."/>
            <person name="Ming R."/>
            <person name="Peterson D.G."/>
            <person name="Mehboob-ur-Rahman"/>
            <person name="Ware D."/>
            <person name="Westhoff P."/>
            <person name="Mayer K.F."/>
            <person name="Messing J."/>
            <person name="Rokhsar D.S."/>
        </authorList>
    </citation>
    <scope>NUCLEOTIDE SEQUENCE [LARGE SCALE GENOMIC DNA]</scope>
    <source>
        <strain evidence="3">cv. BTx623</strain>
    </source>
</reference>
<keyword evidence="1" id="KW-0472">Membrane</keyword>
<evidence type="ECO:0000256" key="1">
    <source>
        <dbReference type="SAM" id="Phobius"/>
    </source>
</evidence>
<dbReference type="Gramene" id="OQU81215">
    <property type="protein sequence ID" value="OQU81215"/>
    <property type="gene ID" value="SORBI_3006G028550"/>
</dbReference>
<sequence>MHTHTPGTTDHFPAHAIDSYNLHRKFRSICVLLSDIYYGVYVFFLTYRDMNTIERVMELETNLCLAANYFSTNLYFGIISGQTDDECLLLMTKSVTGIHDDNIWWSSLANHR</sequence>
<reference evidence="3" key="2">
    <citation type="journal article" date="2018" name="Plant J.">
        <title>The Sorghum bicolor reference genome: improved assembly, gene annotations, a transcriptome atlas, and signatures of genome organization.</title>
        <authorList>
            <person name="McCormick R.F."/>
            <person name="Truong S.K."/>
            <person name="Sreedasyam A."/>
            <person name="Jenkins J."/>
            <person name="Shu S."/>
            <person name="Sims D."/>
            <person name="Kennedy M."/>
            <person name="Amirebrahimi M."/>
            <person name="Weers B.D."/>
            <person name="McKinley B."/>
            <person name="Mattison A."/>
            <person name="Morishige D.T."/>
            <person name="Grimwood J."/>
            <person name="Schmutz J."/>
            <person name="Mullet J.E."/>
        </authorList>
    </citation>
    <scope>NUCLEOTIDE SEQUENCE [LARGE SCALE GENOMIC DNA]</scope>
    <source>
        <strain evidence="3">cv. BTx623</strain>
    </source>
</reference>
<keyword evidence="1" id="KW-1133">Transmembrane helix</keyword>
<proteinExistence type="predicted"/>
<keyword evidence="1" id="KW-0812">Transmembrane</keyword>